<accession>A0AAN9BLJ4</accession>
<protein>
    <submittedName>
        <fullName evidence="2">Uncharacterized protein</fullName>
    </submittedName>
</protein>
<evidence type="ECO:0000313" key="2">
    <source>
        <dbReference type="EMBL" id="KAK7107727.1"/>
    </source>
</evidence>
<feature type="compositionally biased region" description="Basic residues" evidence="1">
    <location>
        <begin position="397"/>
        <end position="410"/>
    </location>
</feature>
<feature type="compositionally biased region" description="Low complexity" evidence="1">
    <location>
        <begin position="704"/>
        <end position="732"/>
    </location>
</feature>
<feature type="compositionally biased region" description="Acidic residues" evidence="1">
    <location>
        <begin position="530"/>
        <end position="544"/>
    </location>
</feature>
<sequence>MPLQYKIEYRMDDLVDSKGRKMVKKRPAPSTSSKAHSTERTAEKAAEQNHTPRPDPASIFKGRTSADALDKVTLPAGYCVYYTRGAGVPVTQADPHGGKVIKHGHKVLGVVDPNTNTHQIVQEEYAIIREVVEMYLEKQVSGEGTEANKYRVGGQLENNKEILERLAVSMSPDQEPPDTTVVPYEPQEASLDTDSAAGDTSRSLQAGKTSRRCLLPISKALQIDNTPRGPFVVEGQGARGKDTGREDDPDENKGAGKALRALPVAEMEERSRESLMTVSRAPLTSRDEDKQQVNLERGFDVIRNVFQKYPDPNAEQATQGKGKSTSTVVHHFIPYRNVPLEVVSRRSTIGARSKRDPRDEAGLTPVETTKSLYTDLFESVNAPPPSLQPDSPAFQLSRKRGKGRRSRHEHWKPVLSTRGLQDADPTPRTISKAARIKEEDGQESYVHTTPSKVILNVVLPREDKSREGRLCGRNISSAGSMNTGAQQPLTAWLARAPSPPPPPPPTAPAEDEKENLDGDDQQHFFLPNVTDDDDDEGCEADDDSVATKSRDGATSARSTGRKLRVSHTRAAASPGLSVSSMGESDEGLHAQGAREERKVVIRMPMTPACDGEFDDMITQVMLASAGSVQSRATSASAQSMASSATNTATTTQREDAAPPPDTPGTRANPATTSQREYPVPSSDTPGPPANTAEPQVTSQRALKVQKQTNKKQQQQKQVEQHLQQQQQYTQQKVQKDRQQHERDQRQHKHLQHKQEAEQRLAQKQAEAQQRQQQEAHQRLQQHHQEYQQRLQQAPTTSGLSPHTLQEAHCDVLGPHLCKDCETARHRKQFTARQDMLYPHIDVYPRSLIATQRLKGKYLPKGDHSSSPGRVWSRMAPRWPYMALGDLSDVVTDLDLCKRIVDKGHRAKLPTSLK</sequence>
<organism evidence="2 3">
    <name type="scientific">Littorina saxatilis</name>
    <dbReference type="NCBI Taxonomy" id="31220"/>
    <lineage>
        <taxon>Eukaryota</taxon>
        <taxon>Metazoa</taxon>
        <taxon>Spiralia</taxon>
        <taxon>Lophotrochozoa</taxon>
        <taxon>Mollusca</taxon>
        <taxon>Gastropoda</taxon>
        <taxon>Caenogastropoda</taxon>
        <taxon>Littorinimorpha</taxon>
        <taxon>Littorinoidea</taxon>
        <taxon>Littorinidae</taxon>
        <taxon>Littorina</taxon>
    </lineage>
</organism>
<feature type="region of interest" description="Disordered" evidence="1">
    <location>
        <begin position="629"/>
        <end position="801"/>
    </location>
</feature>
<feature type="compositionally biased region" description="Acidic residues" evidence="1">
    <location>
        <begin position="509"/>
        <end position="519"/>
    </location>
</feature>
<feature type="region of interest" description="Disordered" evidence="1">
    <location>
        <begin position="226"/>
        <end position="287"/>
    </location>
</feature>
<feature type="compositionally biased region" description="Basic and acidic residues" evidence="1">
    <location>
        <begin position="733"/>
        <end position="744"/>
    </location>
</feature>
<evidence type="ECO:0000256" key="1">
    <source>
        <dbReference type="SAM" id="MobiDB-lite"/>
    </source>
</evidence>
<feature type="compositionally biased region" description="Basic and acidic residues" evidence="1">
    <location>
        <begin position="36"/>
        <end position="53"/>
    </location>
</feature>
<name>A0AAN9BLJ4_9CAEN</name>
<keyword evidence="3" id="KW-1185">Reference proteome</keyword>
<feature type="region of interest" description="Disordered" evidence="1">
    <location>
        <begin position="381"/>
        <end position="411"/>
    </location>
</feature>
<feature type="region of interest" description="Disordered" evidence="1">
    <location>
        <begin position="16"/>
        <end position="62"/>
    </location>
</feature>
<feature type="region of interest" description="Disordered" evidence="1">
    <location>
        <begin position="169"/>
        <end position="208"/>
    </location>
</feature>
<gene>
    <name evidence="2" type="ORF">V1264_015595</name>
</gene>
<feature type="compositionally biased region" description="Pro residues" evidence="1">
    <location>
        <begin position="497"/>
        <end position="507"/>
    </location>
</feature>
<feature type="compositionally biased region" description="Low complexity" evidence="1">
    <location>
        <begin position="629"/>
        <end position="651"/>
    </location>
</feature>
<dbReference type="AlphaFoldDB" id="A0AAN9BLJ4"/>
<comment type="caution">
    <text evidence="2">The sequence shown here is derived from an EMBL/GenBank/DDBJ whole genome shotgun (WGS) entry which is preliminary data.</text>
</comment>
<feature type="region of interest" description="Disordered" evidence="1">
    <location>
        <begin position="493"/>
        <end position="596"/>
    </location>
</feature>
<feature type="compositionally biased region" description="Basic and acidic residues" evidence="1">
    <location>
        <begin position="586"/>
        <end position="596"/>
    </location>
</feature>
<proteinExistence type="predicted"/>
<feature type="compositionally biased region" description="Basic and acidic residues" evidence="1">
    <location>
        <begin position="239"/>
        <end position="254"/>
    </location>
</feature>
<dbReference type="Proteomes" id="UP001374579">
    <property type="component" value="Unassembled WGS sequence"/>
</dbReference>
<feature type="compositionally biased region" description="Low complexity" evidence="1">
    <location>
        <begin position="761"/>
        <end position="772"/>
    </location>
</feature>
<feature type="compositionally biased region" description="Basic and acidic residues" evidence="1">
    <location>
        <begin position="773"/>
        <end position="786"/>
    </location>
</feature>
<dbReference type="EMBL" id="JBAMIC010000004">
    <property type="protein sequence ID" value="KAK7107727.1"/>
    <property type="molecule type" value="Genomic_DNA"/>
</dbReference>
<reference evidence="2 3" key="1">
    <citation type="submission" date="2024-02" db="EMBL/GenBank/DDBJ databases">
        <title>Chromosome-scale genome assembly of the rough periwinkle Littorina saxatilis.</title>
        <authorList>
            <person name="De Jode A."/>
            <person name="Faria R."/>
            <person name="Formenti G."/>
            <person name="Sims Y."/>
            <person name="Smith T.P."/>
            <person name="Tracey A."/>
            <person name="Wood J.M.D."/>
            <person name="Zagrodzka Z.B."/>
            <person name="Johannesson K."/>
            <person name="Butlin R.K."/>
            <person name="Leder E.H."/>
        </authorList>
    </citation>
    <scope>NUCLEOTIDE SEQUENCE [LARGE SCALE GENOMIC DNA]</scope>
    <source>
        <strain evidence="2">Snail1</strain>
        <tissue evidence="2">Muscle</tissue>
    </source>
</reference>
<feature type="compositionally biased region" description="Polar residues" evidence="1">
    <location>
        <begin position="190"/>
        <end position="208"/>
    </location>
</feature>
<evidence type="ECO:0000313" key="3">
    <source>
        <dbReference type="Proteomes" id="UP001374579"/>
    </source>
</evidence>